<dbReference type="GO" id="GO:0005739">
    <property type="term" value="C:mitochondrion"/>
    <property type="evidence" value="ECO:0007669"/>
    <property type="project" value="TreeGrafter"/>
</dbReference>
<dbReference type="SUPFAM" id="SSF52096">
    <property type="entry name" value="ClpP/crotonase"/>
    <property type="match status" value="1"/>
</dbReference>
<dbReference type="AlphaFoldDB" id="A0A0G4J3F2"/>
<dbReference type="Gene3D" id="3.90.226.10">
    <property type="entry name" value="2-enoyl-CoA Hydratase, Chain A, domain 1"/>
    <property type="match status" value="1"/>
</dbReference>
<proteinExistence type="inferred from homology"/>
<evidence type="ECO:0000256" key="1">
    <source>
        <dbReference type="ARBA" id="ARBA00005254"/>
    </source>
</evidence>
<evidence type="ECO:0000313" key="4">
    <source>
        <dbReference type="Proteomes" id="UP000039324"/>
    </source>
</evidence>
<protein>
    <recommendedName>
        <fullName evidence="5">Enoyl-CoA hydratase</fullName>
    </recommendedName>
</protein>
<evidence type="ECO:0008006" key="5">
    <source>
        <dbReference type="Google" id="ProtNLM"/>
    </source>
</evidence>
<name>A0A0G4J3F2_PLABS</name>
<dbReference type="Proteomes" id="UP000039324">
    <property type="component" value="Unassembled WGS sequence"/>
</dbReference>
<dbReference type="GO" id="GO:0003824">
    <property type="term" value="F:catalytic activity"/>
    <property type="evidence" value="ECO:0007669"/>
    <property type="project" value="InterPro"/>
</dbReference>
<dbReference type="PANTHER" id="PTHR11941">
    <property type="entry name" value="ENOYL-COA HYDRATASE-RELATED"/>
    <property type="match status" value="1"/>
</dbReference>
<dbReference type="EMBL" id="CDSF01000122">
    <property type="protein sequence ID" value="CEP02072.1"/>
    <property type="molecule type" value="Genomic_DNA"/>
</dbReference>
<organism evidence="3 4">
    <name type="scientific">Plasmodiophora brassicae</name>
    <name type="common">Clubroot disease agent</name>
    <dbReference type="NCBI Taxonomy" id="37360"/>
    <lineage>
        <taxon>Eukaryota</taxon>
        <taxon>Sar</taxon>
        <taxon>Rhizaria</taxon>
        <taxon>Endomyxa</taxon>
        <taxon>Phytomyxea</taxon>
        <taxon>Plasmodiophorida</taxon>
        <taxon>Plasmodiophoridae</taxon>
        <taxon>Plasmodiophora</taxon>
    </lineage>
</organism>
<keyword evidence="4" id="KW-1185">Reference proteome</keyword>
<evidence type="ECO:0000313" key="3">
    <source>
        <dbReference type="EMBL" id="CEP02072.1"/>
    </source>
</evidence>
<dbReference type="GO" id="GO:0006635">
    <property type="term" value="P:fatty acid beta-oxidation"/>
    <property type="evidence" value="ECO:0007669"/>
    <property type="project" value="TreeGrafter"/>
</dbReference>
<evidence type="ECO:0000256" key="2">
    <source>
        <dbReference type="RuleBase" id="RU003707"/>
    </source>
</evidence>
<dbReference type="CDD" id="cd06558">
    <property type="entry name" value="crotonase-like"/>
    <property type="match status" value="1"/>
</dbReference>
<dbReference type="Pfam" id="PF00378">
    <property type="entry name" value="ECH_1"/>
    <property type="match status" value="1"/>
</dbReference>
<sequence length="271" mass="29234">MAVPAPVALEIHALPSGTGSYGIVKMQRPPANALVQLVVDGIVSAIDTMEANPAVKGFLITSSVPGFFSAGIDLSLFVGEMKPWLHFWKSLRNMFLRIYTSKLVSIACIQGHAPGGGAIISLACHYRFMLNGKAAIGLNEVAVGLTVPRWLCDVFAQTVGTRHAERILPLGTVMPAHKAKEIGFVDAVFDTPETMRDAALAQLVRCSKVDQGARGNTMAFLRQSFAEKMKREEALDIADSERIGSDPVFQKTIRKVIASIADKSKKAKSNL</sequence>
<reference evidence="3 4" key="1">
    <citation type="submission" date="2015-02" db="EMBL/GenBank/DDBJ databases">
        <authorList>
            <person name="Chooi Y.-H."/>
        </authorList>
    </citation>
    <scope>NUCLEOTIDE SEQUENCE [LARGE SCALE GENOMIC DNA]</scope>
    <source>
        <strain evidence="3">E3</strain>
    </source>
</reference>
<dbReference type="PROSITE" id="PS00166">
    <property type="entry name" value="ENOYL_COA_HYDRATASE"/>
    <property type="match status" value="1"/>
</dbReference>
<comment type="similarity">
    <text evidence="1 2">Belongs to the enoyl-CoA hydratase/isomerase family.</text>
</comment>
<dbReference type="InterPro" id="IPR018376">
    <property type="entry name" value="Enoyl-CoA_hyd/isom_CS"/>
</dbReference>
<accession>A0A0G4J3F2</accession>
<dbReference type="InterPro" id="IPR029045">
    <property type="entry name" value="ClpP/crotonase-like_dom_sf"/>
</dbReference>
<gene>
    <name evidence="3" type="ORF">PBRA_002337</name>
</gene>
<dbReference type="OMA" id="ALCKCAE"/>
<dbReference type="OrthoDB" id="1696280at2759"/>
<dbReference type="PANTHER" id="PTHR11941:SF45">
    <property type="entry name" value="ENOYL-COA DELTA ISOMERASE 1, MITOCHONDRIAL"/>
    <property type="match status" value="1"/>
</dbReference>
<dbReference type="STRING" id="37360.A0A0G4J3F2"/>
<dbReference type="InterPro" id="IPR001753">
    <property type="entry name" value="Enoyl-CoA_hydra/iso"/>
</dbReference>